<evidence type="ECO:0000256" key="11">
    <source>
        <dbReference type="SAM" id="SignalP"/>
    </source>
</evidence>
<feature type="transmembrane region" description="Helical" evidence="10">
    <location>
        <begin position="246"/>
        <end position="269"/>
    </location>
</feature>
<sequence length="295" mass="32044">MRVSMLAGLLAAGYAHAFSDSSPFLLFSTSEFPSEYRNPSQLQTAARVVSTATTILGRCPTTKYLLVAQPNIHVTDLYGPPHCEAHRLRRALEKDDVRGRYTVAEVVTAGGIEANNMTFAYFANQIVASCLAQGVQDVNVKELPLPALPAAQSCAERVEAMGDNDYVLGNVLDDDFALGDYTVVYFAGSGAADTHSGKYEAEFADPAQAQAHIKKRLANHYELPAAAAKRQAPARDTRPLFEKYQFFTPGIFMGLIVFFILLFILYGGLSAVASLQVSYGAFDKEMGPAAQKKQQ</sequence>
<dbReference type="PANTHER" id="PTHR28285">
    <property type="entry name" value="PROTEIN BIG1"/>
    <property type="match status" value="1"/>
</dbReference>
<dbReference type="EMBL" id="AZHD01000011">
    <property type="protein sequence ID" value="OAA58969.1"/>
    <property type="molecule type" value="Genomic_DNA"/>
</dbReference>
<dbReference type="Proteomes" id="UP000076874">
    <property type="component" value="Unassembled WGS sequence"/>
</dbReference>
<dbReference type="AlphaFoldDB" id="A0A167RV70"/>
<dbReference type="GO" id="GO:0005789">
    <property type="term" value="C:endoplasmic reticulum membrane"/>
    <property type="evidence" value="ECO:0007669"/>
    <property type="project" value="UniProtKB-SubCell"/>
</dbReference>
<evidence type="ECO:0000256" key="9">
    <source>
        <dbReference type="ARBA" id="ARBA00023316"/>
    </source>
</evidence>
<evidence type="ECO:0000256" key="6">
    <source>
        <dbReference type="ARBA" id="ARBA00022824"/>
    </source>
</evidence>
<accession>A0A167RV70</accession>
<keyword evidence="6" id="KW-0256">Endoplasmic reticulum</keyword>
<evidence type="ECO:0000256" key="2">
    <source>
        <dbReference type="ARBA" id="ARBA00008203"/>
    </source>
</evidence>
<dbReference type="GO" id="GO:0006078">
    <property type="term" value="P:(1-&gt;6)-beta-D-glucan biosynthetic process"/>
    <property type="evidence" value="ECO:0007669"/>
    <property type="project" value="TreeGrafter"/>
</dbReference>
<evidence type="ECO:0000256" key="10">
    <source>
        <dbReference type="SAM" id="Phobius"/>
    </source>
</evidence>
<keyword evidence="7 10" id="KW-1133">Transmembrane helix</keyword>
<evidence type="ECO:0000256" key="1">
    <source>
        <dbReference type="ARBA" id="ARBA00004115"/>
    </source>
</evidence>
<dbReference type="GO" id="GO:0009272">
    <property type="term" value="P:fungal-type cell wall biogenesis"/>
    <property type="evidence" value="ECO:0007669"/>
    <property type="project" value="TreeGrafter"/>
</dbReference>
<dbReference type="GO" id="GO:0071555">
    <property type="term" value="P:cell wall organization"/>
    <property type="evidence" value="ECO:0007669"/>
    <property type="project" value="UniProtKB-KW"/>
</dbReference>
<dbReference type="InterPro" id="IPR037654">
    <property type="entry name" value="Big1"/>
</dbReference>
<evidence type="ECO:0000256" key="8">
    <source>
        <dbReference type="ARBA" id="ARBA00023136"/>
    </source>
</evidence>
<comment type="caution">
    <text evidence="13">The sequence shown here is derived from an EMBL/GenBank/DDBJ whole genome shotgun (WGS) entry which is preliminary data.</text>
</comment>
<feature type="domain" description="V-type proton ATPase subunit S1/VOA1 transmembrane" evidence="12">
    <location>
        <begin position="245"/>
        <end position="284"/>
    </location>
</feature>
<keyword evidence="14" id="KW-1185">Reference proteome</keyword>
<gene>
    <name evidence="13" type="ORF">SPI_06171</name>
</gene>
<evidence type="ECO:0000313" key="13">
    <source>
        <dbReference type="EMBL" id="OAA58969.1"/>
    </source>
</evidence>
<evidence type="ECO:0000256" key="7">
    <source>
        <dbReference type="ARBA" id="ARBA00022989"/>
    </source>
</evidence>
<dbReference type="STRING" id="1081102.A0A167RV70"/>
<feature type="signal peptide" evidence="11">
    <location>
        <begin position="1"/>
        <end position="17"/>
    </location>
</feature>
<dbReference type="InterPro" id="IPR046756">
    <property type="entry name" value="VAS1/VOA1_TM"/>
</dbReference>
<keyword evidence="5 11" id="KW-0732">Signal</keyword>
<organism evidence="13 14">
    <name type="scientific">Niveomyces insectorum RCEF 264</name>
    <dbReference type="NCBI Taxonomy" id="1081102"/>
    <lineage>
        <taxon>Eukaryota</taxon>
        <taxon>Fungi</taxon>
        <taxon>Dikarya</taxon>
        <taxon>Ascomycota</taxon>
        <taxon>Pezizomycotina</taxon>
        <taxon>Sordariomycetes</taxon>
        <taxon>Hypocreomycetidae</taxon>
        <taxon>Hypocreales</taxon>
        <taxon>Cordycipitaceae</taxon>
        <taxon>Niveomyces</taxon>
    </lineage>
</organism>
<keyword evidence="8 10" id="KW-0472">Membrane</keyword>
<reference evidence="13 14" key="1">
    <citation type="journal article" date="2016" name="Genome Biol. Evol.">
        <title>Divergent and convergent evolution of fungal pathogenicity.</title>
        <authorList>
            <person name="Shang Y."/>
            <person name="Xiao G."/>
            <person name="Zheng P."/>
            <person name="Cen K."/>
            <person name="Zhan S."/>
            <person name="Wang C."/>
        </authorList>
    </citation>
    <scope>NUCLEOTIDE SEQUENCE [LARGE SCALE GENOMIC DNA]</scope>
    <source>
        <strain evidence="13 14">RCEF 264</strain>
    </source>
</reference>
<keyword evidence="4 10" id="KW-0812">Transmembrane</keyword>
<evidence type="ECO:0000256" key="5">
    <source>
        <dbReference type="ARBA" id="ARBA00022729"/>
    </source>
</evidence>
<dbReference type="PANTHER" id="PTHR28285:SF1">
    <property type="entry name" value="PROTEIN BIG1"/>
    <property type="match status" value="1"/>
</dbReference>
<name>A0A167RV70_9HYPO</name>
<protein>
    <recommendedName>
        <fullName evidence="3">Protein BIG1</fullName>
    </recommendedName>
</protein>
<evidence type="ECO:0000259" key="12">
    <source>
        <dbReference type="Pfam" id="PF20520"/>
    </source>
</evidence>
<evidence type="ECO:0000313" key="14">
    <source>
        <dbReference type="Proteomes" id="UP000076874"/>
    </source>
</evidence>
<feature type="chain" id="PRO_5007892020" description="Protein BIG1" evidence="11">
    <location>
        <begin position="18"/>
        <end position="295"/>
    </location>
</feature>
<keyword evidence="9" id="KW-0961">Cell wall biogenesis/degradation</keyword>
<evidence type="ECO:0000256" key="4">
    <source>
        <dbReference type="ARBA" id="ARBA00022692"/>
    </source>
</evidence>
<comment type="similarity">
    <text evidence="2">Belongs to the BIG1 family.</text>
</comment>
<proteinExistence type="inferred from homology"/>
<dbReference type="Pfam" id="PF20520">
    <property type="entry name" value="Ac45-VOA1_TM"/>
    <property type="match status" value="1"/>
</dbReference>
<dbReference type="OrthoDB" id="9985059at2759"/>
<comment type="subcellular location">
    <subcellularLocation>
        <location evidence="1">Endoplasmic reticulum membrane</location>
        <topology evidence="1">Single-pass type I membrane protein</topology>
    </subcellularLocation>
</comment>
<evidence type="ECO:0000256" key="3">
    <source>
        <dbReference type="ARBA" id="ARBA00022089"/>
    </source>
</evidence>